<dbReference type="RefSeq" id="WP_181616545.1">
    <property type="nucleotide sequence ID" value="NZ_BAABAM010000016.1"/>
</dbReference>
<sequence>MPTLADPLAGPISLTWDKLAGDRFYSTRPWLAYCSETALAPAAAVVVDLPGGGMAGLPVSLAGPNLQPFCDWHTLLGQRGLPLPPRFGLMAGPVLGHQAHLLSTPGVGRKEAAAAVRNTLAGTGMPAIGMFFVTPDAAALREAGAPVTPVLLDADAWLAVPEGGWDEWLAGLSRGRRHVVRQESSRFAEAGYRLREVALSECAEATAVQLEETEAKYGRSGLLYLETLRSQARHLGDKARVLLCLPPEGPAVGHVLFYVYGDTLYIRSAGFTYARLRGVAEYFNVVIYQMLRRAAAIGARWVHLGTGSSEAKALRGARLRPLWLVDLSPVSVLAGLDEQVVAANAATLARLSPTAFVSGRWELDGEARAWAGVAGS</sequence>
<proteinExistence type="predicted"/>
<reference evidence="2 3" key="1">
    <citation type="submission" date="2020-07" db="EMBL/GenBank/DDBJ databases">
        <title>Genomic Encyclopedia of Type Strains, Phase IV (KMG-IV): sequencing the most valuable type-strain genomes for metagenomic binning, comparative biology and taxonomic classification.</title>
        <authorList>
            <person name="Goeker M."/>
        </authorList>
    </citation>
    <scope>NUCLEOTIDE SEQUENCE [LARGE SCALE GENOMIC DNA]</scope>
    <source>
        <strain evidence="2 3">DSM 45533</strain>
    </source>
</reference>
<accession>A0A7W0CV95</accession>
<comment type="caution">
    <text evidence="2">The sequence shown here is derived from an EMBL/GenBank/DDBJ whole genome shotgun (WGS) entry which is preliminary data.</text>
</comment>
<protein>
    <recommendedName>
        <fullName evidence="1">BioF2-like acetyltransferase domain-containing protein</fullName>
    </recommendedName>
</protein>
<dbReference type="Proteomes" id="UP000530928">
    <property type="component" value="Unassembled WGS sequence"/>
</dbReference>
<name>A0A7W0CV95_9ACTN</name>
<evidence type="ECO:0000313" key="2">
    <source>
        <dbReference type="EMBL" id="MBA2897867.1"/>
    </source>
</evidence>
<dbReference type="InterPro" id="IPR038740">
    <property type="entry name" value="BioF2-like_GNAT_dom"/>
</dbReference>
<dbReference type="Pfam" id="PF13480">
    <property type="entry name" value="Acetyltransf_6"/>
    <property type="match status" value="1"/>
</dbReference>
<gene>
    <name evidence="2" type="ORF">HNR30_009273</name>
</gene>
<evidence type="ECO:0000259" key="1">
    <source>
        <dbReference type="Pfam" id="PF13480"/>
    </source>
</evidence>
<dbReference type="SUPFAM" id="SSF55729">
    <property type="entry name" value="Acyl-CoA N-acyltransferases (Nat)"/>
    <property type="match status" value="1"/>
</dbReference>
<keyword evidence="3" id="KW-1185">Reference proteome</keyword>
<organism evidence="2 3">
    <name type="scientific">Nonomuraea soli</name>
    <dbReference type="NCBI Taxonomy" id="1032476"/>
    <lineage>
        <taxon>Bacteria</taxon>
        <taxon>Bacillati</taxon>
        <taxon>Actinomycetota</taxon>
        <taxon>Actinomycetes</taxon>
        <taxon>Streptosporangiales</taxon>
        <taxon>Streptosporangiaceae</taxon>
        <taxon>Nonomuraea</taxon>
    </lineage>
</organism>
<dbReference type="Gene3D" id="3.40.630.30">
    <property type="match status" value="1"/>
</dbReference>
<evidence type="ECO:0000313" key="3">
    <source>
        <dbReference type="Proteomes" id="UP000530928"/>
    </source>
</evidence>
<dbReference type="InterPro" id="IPR016181">
    <property type="entry name" value="Acyl_CoA_acyltransferase"/>
</dbReference>
<dbReference type="AlphaFoldDB" id="A0A7W0CV95"/>
<dbReference type="EMBL" id="JACDUR010000014">
    <property type="protein sequence ID" value="MBA2897867.1"/>
    <property type="molecule type" value="Genomic_DNA"/>
</dbReference>
<feature type="domain" description="BioF2-like acetyltransferase" evidence="1">
    <location>
        <begin position="175"/>
        <end position="312"/>
    </location>
</feature>